<dbReference type="EMBL" id="MFYX01000013">
    <property type="protein sequence ID" value="OGK07129.1"/>
    <property type="molecule type" value="Genomic_DNA"/>
</dbReference>
<dbReference type="InterPro" id="IPR029028">
    <property type="entry name" value="Alpha/beta_knot_MTases"/>
</dbReference>
<dbReference type="GO" id="GO:0003723">
    <property type="term" value="F:RNA binding"/>
    <property type="evidence" value="ECO:0007669"/>
    <property type="project" value="InterPro"/>
</dbReference>
<evidence type="ECO:0000313" key="5">
    <source>
        <dbReference type="Proteomes" id="UP000179243"/>
    </source>
</evidence>
<sequence>MENENSVQLIAGINPVREALVAGRSFESVTIQNDLKNQRLFEILKIARQRKIPVNLVPHAKLDKIYKGNHQGVLARCSVKEYASLDTILIAVNEKKESPFLLIPEGVEDPQNLGALVRTALCAGMHGIILPRTGAAGLSYGTEKASAGAITYMDITRVNDMPATLKSLKEQGIRIVGCESGQGRSLHDADLSGPIALVLGGENVGIRPHVRRNLDEVVHIPSQGPIGSLNVSAAGAVVIFEAVRQRACKARKHKD</sequence>
<dbReference type="GO" id="GO:0032259">
    <property type="term" value="P:methylation"/>
    <property type="evidence" value="ECO:0007669"/>
    <property type="project" value="UniProtKB-KW"/>
</dbReference>
<dbReference type="PANTHER" id="PTHR46429:SF1">
    <property type="entry name" value="23S RRNA (GUANOSINE-2'-O-)-METHYLTRANSFERASE RLMB"/>
    <property type="match status" value="1"/>
</dbReference>
<dbReference type="SUPFAM" id="SSF55315">
    <property type="entry name" value="L30e-like"/>
    <property type="match status" value="1"/>
</dbReference>
<dbReference type="Pfam" id="PF08032">
    <property type="entry name" value="SpoU_sub_bind"/>
    <property type="match status" value="1"/>
</dbReference>
<dbReference type="InterPro" id="IPR013123">
    <property type="entry name" value="SpoU_subst-bd"/>
</dbReference>
<dbReference type="GO" id="GO:0005829">
    <property type="term" value="C:cytosol"/>
    <property type="evidence" value="ECO:0007669"/>
    <property type="project" value="TreeGrafter"/>
</dbReference>
<comment type="caution">
    <text evidence="4">The sequence shown here is derived from an EMBL/GenBank/DDBJ whole genome shotgun (WGS) entry which is preliminary data.</text>
</comment>
<dbReference type="SMART" id="SM00967">
    <property type="entry name" value="SpoU_sub_bind"/>
    <property type="match status" value="1"/>
</dbReference>
<dbReference type="InterPro" id="IPR001537">
    <property type="entry name" value="SpoU_MeTrfase"/>
</dbReference>
<dbReference type="InterPro" id="IPR029064">
    <property type="entry name" value="Ribosomal_eL30-like_sf"/>
</dbReference>
<feature type="domain" description="RNA 2-O ribose methyltransferase substrate binding" evidence="3">
    <location>
        <begin position="9"/>
        <end position="83"/>
    </location>
</feature>
<evidence type="ECO:0000256" key="1">
    <source>
        <dbReference type="ARBA" id="ARBA00022603"/>
    </source>
</evidence>
<protein>
    <submittedName>
        <fullName evidence="4">23S rRNA (Guanosine(2251)-2'-O)-methyltransferase RlmB</fullName>
    </submittedName>
</protein>
<dbReference type="NCBIfam" id="TIGR00186">
    <property type="entry name" value="rRNA_methyl_3"/>
    <property type="match status" value="1"/>
</dbReference>
<dbReference type="GO" id="GO:0006396">
    <property type="term" value="P:RNA processing"/>
    <property type="evidence" value="ECO:0007669"/>
    <property type="project" value="InterPro"/>
</dbReference>
<dbReference type="AlphaFoldDB" id="A0A1F7FK92"/>
<dbReference type="PANTHER" id="PTHR46429">
    <property type="entry name" value="23S RRNA (GUANOSINE-2'-O-)-METHYLTRANSFERASE RLMB"/>
    <property type="match status" value="1"/>
</dbReference>
<dbReference type="Proteomes" id="UP000179243">
    <property type="component" value="Unassembled WGS sequence"/>
</dbReference>
<accession>A0A1F7FK92</accession>
<organism evidence="4 5">
    <name type="scientific">Candidatus Raymondbacteria bacterium RIFOXYD12_FULL_49_13</name>
    <dbReference type="NCBI Taxonomy" id="1817890"/>
    <lineage>
        <taxon>Bacteria</taxon>
        <taxon>Raymondiibacteriota</taxon>
    </lineage>
</organism>
<dbReference type="InterPro" id="IPR004441">
    <property type="entry name" value="rRNA_MeTrfase_TrmH"/>
</dbReference>
<keyword evidence="2 4" id="KW-0808">Transferase</keyword>
<dbReference type="GO" id="GO:0008173">
    <property type="term" value="F:RNA methyltransferase activity"/>
    <property type="evidence" value="ECO:0007669"/>
    <property type="project" value="InterPro"/>
</dbReference>
<proteinExistence type="predicted"/>
<dbReference type="Gene3D" id="3.40.1280.10">
    <property type="match status" value="1"/>
</dbReference>
<evidence type="ECO:0000313" key="4">
    <source>
        <dbReference type="EMBL" id="OGK07129.1"/>
    </source>
</evidence>
<gene>
    <name evidence="4" type="ORF">A2519_09240</name>
</gene>
<evidence type="ECO:0000256" key="2">
    <source>
        <dbReference type="ARBA" id="ARBA00022679"/>
    </source>
</evidence>
<dbReference type="Gene3D" id="3.30.1330.30">
    <property type="match status" value="1"/>
</dbReference>
<evidence type="ECO:0000259" key="3">
    <source>
        <dbReference type="SMART" id="SM00967"/>
    </source>
</evidence>
<name>A0A1F7FK92_UNCRA</name>
<keyword evidence="1 4" id="KW-0489">Methyltransferase</keyword>
<dbReference type="Pfam" id="PF00588">
    <property type="entry name" value="SpoU_methylase"/>
    <property type="match status" value="1"/>
</dbReference>
<dbReference type="CDD" id="cd18103">
    <property type="entry name" value="SpoU-like_RlmB"/>
    <property type="match status" value="1"/>
</dbReference>
<dbReference type="SUPFAM" id="SSF75217">
    <property type="entry name" value="alpha/beta knot"/>
    <property type="match status" value="1"/>
</dbReference>
<reference evidence="4 5" key="1">
    <citation type="journal article" date="2016" name="Nat. Commun.">
        <title>Thousands of microbial genomes shed light on interconnected biogeochemical processes in an aquifer system.</title>
        <authorList>
            <person name="Anantharaman K."/>
            <person name="Brown C.T."/>
            <person name="Hug L.A."/>
            <person name="Sharon I."/>
            <person name="Castelle C.J."/>
            <person name="Probst A.J."/>
            <person name="Thomas B.C."/>
            <person name="Singh A."/>
            <person name="Wilkins M.J."/>
            <person name="Karaoz U."/>
            <person name="Brodie E.L."/>
            <person name="Williams K.H."/>
            <person name="Hubbard S.S."/>
            <person name="Banfield J.F."/>
        </authorList>
    </citation>
    <scope>NUCLEOTIDE SEQUENCE [LARGE SCALE GENOMIC DNA]</scope>
</reference>
<dbReference type="InterPro" id="IPR029026">
    <property type="entry name" value="tRNA_m1G_MTases_N"/>
</dbReference>